<proteinExistence type="predicted"/>
<dbReference type="AlphaFoldDB" id="A0AAX1V169"/>
<dbReference type="Gene3D" id="3.40.50.1820">
    <property type="entry name" value="alpha/beta hydrolase"/>
    <property type="match status" value="1"/>
</dbReference>
<dbReference type="Proteomes" id="UP000852906">
    <property type="component" value="Unassembled WGS sequence"/>
</dbReference>
<feature type="coiled-coil region" evidence="1">
    <location>
        <begin position="265"/>
        <end position="302"/>
    </location>
</feature>
<organism evidence="2 3">
    <name type="scientific">Listeria monocytogenes</name>
    <dbReference type="NCBI Taxonomy" id="1639"/>
    <lineage>
        <taxon>Bacteria</taxon>
        <taxon>Bacillati</taxon>
        <taxon>Bacillota</taxon>
        <taxon>Bacilli</taxon>
        <taxon>Bacillales</taxon>
        <taxon>Listeriaceae</taxon>
        <taxon>Listeria</taxon>
    </lineage>
</organism>
<name>A0AAX1V169_LISMN</name>
<evidence type="ECO:0008006" key="4">
    <source>
        <dbReference type="Google" id="ProtNLM"/>
    </source>
</evidence>
<accession>A0AAX1V169</accession>
<dbReference type="SUPFAM" id="SSF53474">
    <property type="entry name" value="alpha/beta-Hydrolases"/>
    <property type="match status" value="1"/>
</dbReference>
<keyword evidence="1" id="KW-0175">Coiled coil</keyword>
<evidence type="ECO:0000256" key="1">
    <source>
        <dbReference type="SAM" id="Coils"/>
    </source>
</evidence>
<dbReference type="InterPro" id="IPR029058">
    <property type="entry name" value="AB_hydrolase_fold"/>
</dbReference>
<comment type="caution">
    <text evidence="2">The sequence shown here is derived from an EMBL/GenBank/DDBJ whole genome shotgun (WGS) entry which is preliminary data.</text>
</comment>
<gene>
    <name evidence="2" type="ORF">AJL21_13825</name>
</gene>
<sequence>MIELTTKKAFTDEEYFKLSEAVYQDGTLNSKKINIELSYRTKSNWKVVSKLNDRATNTQAFAVIPEEKGKDGKIYYNHNNMIFVYRGTKESKDFGSDIINVFAGKNSRTSLDRKSKNPFQVSKEWTEEVLKEFNPKNPTSTGHSLGGALSHYNSILYDFNATTYAAPNIYQLLPEDKQKKVRDGFYNNSIIDFTHDDDDMIRTFDQFSSPIVGSQYIAERNNVKVGVKGVFGAIPGHYNETFEGCFSSDGTMKLKVDVDSIIKHAQDIDNIIQSLQTNNDDLENLEEKLQIGSKKIQNQLEEEIRIGGVYSELTTWDIDDVLTELCTKYKNGVYCFYNPNEFEKYYEMNHQTRRLLKNFQIELVDAAQSFRETNTSLGEWISNNN</sequence>
<dbReference type="EMBL" id="MJTJ01000020">
    <property type="protein sequence ID" value="OET48227.1"/>
    <property type="molecule type" value="Genomic_DNA"/>
</dbReference>
<protein>
    <recommendedName>
        <fullName evidence="4">Lipase</fullName>
    </recommendedName>
</protein>
<evidence type="ECO:0000313" key="3">
    <source>
        <dbReference type="Proteomes" id="UP000852906"/>
    </source>
</evidence>
<reference evidence="2 3" key="1">
    <citation type="submission" date="2016-09" db="EMBL/GenBank/DDBJ databases">
        <title>100K Listeria isolates.</title>
        <authorList>
            <person name="Chen P."/>
            <person name="Weimer B.C."/>
            <person name="Kong N."/>
            <person name="Huang B."/>
        </authorList>
    </citation>
    <scope>NUCLEOTIDE SEQUENCE [LARGE SCALE GENOMIC DNA]</scope>
    <source>
        <strain evidence="2 3">BCW_2383</strain>
    </source>
</reference>
<evidence type="ECO:0000313" key="2">
    <source>
        <dbReference type="EMBL" id="OET48227.1"/>
    </source>
</evidence>